<accession>Q22845</accession>
<dbReference type="HOGENOM" id="CLU_1367335_0_0_1"/>
<dbReference type="RefSeq" id="NP_501524.1">
    <property type="nucleotide sequence ID" value="NM_069123.1"/>
</dbReference>
<reference evidence="3 4" key="1">
    <citation type="journal article" date="1998" name="Science">
        <title>Genome sequence of the nematode C. elegans: a platform for investigating biology.</title>
        <authorList>
            <consortium name="The C. elegans sequencing consortium"/>
            <person name="Sulson J.E."/>
            <person name="Waterston R."/>
        </authorList>
    </citation>
    <scope>NUCLEOTIDE SEQUENCE [LARGE SCALE GENOMIC DNA]</scope>
    <source>
        <strain evidence="3 4">Bristol N2</strain>
    </source>
</reference>
<keyword evidence="2" id="KW-0472">Membrane</keyword>
<dbReference type="WormBase" id="T28C6.3">
    <property type="protein sequence ID" value="CE03748"/>
    <property type="gene ID" value="WBGene00012119"/>
</dbReference>
<evidence type="ECO:0000256" key="1">
    <source>
        <dbReference type="SAM" id="MobiDB-lite"/>
    </source>
</evidence>
<keyword evidence="2" id="KW-1133">Transmembrane helix</keyword>
<feature type="compositionally biased region" description="Acidic residues" evidence="1">
    <location>
        <begin position="123"/>
        <end position="139"/>
    </location>
</feature>
<dbReference type="AGR" id="WB:WBGene00012119"/>
<protein>
    <submittedName>
        <fullName evidence="3">Uncharacterized protein</fullName>
    </submittedName>
</protein>
<evidence type="ECO:0000313" key="3">
    <source>
        <dbReference type="EMBL" id="CAA90994.1"/>
    </source>
</evidence>
<dbReference type="Bgee" id="WBGene00012119">
    <property type="expression patterns" value="Expressed in pharyngeal muscle cell (C elegans) and 3 other cell types or tissues"/>
</dbReference>
<dbReference type="Proteomes" id="UP000001940">
    <property type="component" value="Chromosome IV"/>
</dbReference>
<dbReference type="STRING" id="6239.T28C6.3.1"/>
<keyword evidence="2" id="KW-0812">Transmembrane</keyword>
<dbReference type="FunCoup" id="Q22845">
    <property type="interactions" value="1"/>
</dbReference>
<evidence type="ECO:0000313" key="4">
    <source>
        <dbReference type="Proteomes" id="UP000001940"/>
    </source>
</evidence>
<organism evidence="3 4">
    <name type="scientific">Caenorhabditis elegans</name>
    <dbReference type="NCBI Taxonomy" id="6239"/>
    <lineage>
        <taxon>Eukaryota</taxon>
        <taxon>Metazoa</taxon>
        <taxon>Ecdysozoa</taxon>
        <taxon>Nematoda</taxon>
        <taxon>Chromadorea</taxon>
        <taxon>Rhabditida</taxon>
        <taxon>Rhabditina</taxon>
        <taxon>Rhabditomorpha</taxon>
        <taxon>Rhabditoidea</taxon>
        <taxon>Rhabditidae</taxon>
        <taxon>Peloderinae</taxon>
        <taxon>Caenorhabditis</taxon>
    </lineage>
</organism>
<feature type="region of interest" description="Disordered" evidence="1">
    <location>
        <begin position="98"/>
        <end position="142"/>
    </location>
</feature>
<feature type="compositionally biased region" description="Acidic residues" evidence="1">
    <location>
        <begin position="98"/>
        <end position="115"/>
    </location>
</feature>
<name>Q22845_CAEEL</name>
<sequence length="200" mass="22677">MSNISETAIKNNNNQELGGATKRNENDATTFTMPIGIQEKLEILKKQDVQLQEALDMELKFLDTNEKLFVKTLHDAQKFHQEPTTSFADELEESVLCESESESDALDESESEDSVVNEYVKESDDEEDDEDKEEYEDEEGKSIIEKEALTISPNSCNSKHTRNVTKTSQSFNVLVCILVLGLYIGSWLLFGLPKQESREL</sequence>
<evidence type="ECO:0000256" key="2">
    <source>
        <dbReference type="SAM" id="Phobius"/>
    </source>
</evidence>
<dbReference type="InParanoid" id="Q22845"/>
<feature type="transmembrane region" description="Helical" evidence="2">
    <location>
        <begin position="171"/>
        <end position="192"/>
    </location>
</feature>
<dbReference type="AlphaFoldDB" id="Q22845"/>
<keyword evidence="4" id="KW-1185">Reference proteome</keyword>
<dbReference type="SMR" id="Q22845"/>
<dbReference type="PaxDb" id="6239-T28C6.3"/>
<proteinExistence type="predicted"/>
<dbReference type="UCSC" id="T28C6.3">
    <property type="organism name" value="c. elegans"/>
</dbReference>
<dbReference type="EMBL" id="BX284604">
    <property type="protein sequence ID" value="CAA90994.1"/>
    <property type="molecule type" value="Genomic_DNA"/>
</dbReference>
<dbReference type="GeneID" id="189035"/>
<dbReference type="KEGG" id="cel:CELE_T28C6.3"/>
<feature type="region of interest" description="Disordered" evidence="1">
    <location>
        <begin position="1"/>
        <end position="27"/>
    </location>
</feature>
<gene>
    <name evidence="3" type="ORF">CELE_T28C6.3</name>
    <name evidence="3 5" type="ORF">T28C6.3</name>
</gene>
<feature type="compositionally biased region" description="Polar residues" evidence="1">
    <location>
        <begin position="1"/>
        <end position="16"/>
    </location>
</feature>
<dbReference type="CTD" id="189035"/>
<evidence type="ECO:0000313" key="5">
    <source>
        <dbReference type="WormBase" id="T28C6.3"/>
    </source>
</evidence>
<dbReference type="IntAct" id="Q22845">
    <property type="interactions" value="1"/>
</dbReference>
<dbReference type="PIR" id="T25406">
    <property type="entry name" value="T25406"/>
</dbReference>